<evidence type="ECO:0000313" key="2">
    <source>
        <dbReference type="EMBL" id="CAB1441456.1"/>
    </source>
</evidence>
<evidence type="ECO:0000256" key="1">
    <source>
        <dbReference type="SAM" id="MobiDB-lite"/>
    </source>
</evidence>
<organism evidence="2 3">
    <name type="scientific">Pleuronectes platessa</name>
    <name type="common">European plaice</name>
    <dbReference type="NCBI Taxonomy" id="8262"/>
    <lineage>
        <taxon>Eukaryota</taxon>
        <taxon>Metazoa</taxon>
        <taxon>Chordata</taxon>
        <taxon>Craniata</taxon>
        <taxon>Vertebrata</taxon>
        <taxon>Euteleostomi</taxon>
        <taxon>Actinopterygii</taxon>
        <taxon>Neopterygii</taxon>
        <taxon>Teleostei</taxon>
        <taxon>Neoteleostei</taxon>
        <taxon>Acanthomorphata</taxon>
        <taxon>Carangaria</taxon>
        <taxon>Pleuronectiformes</taxon>
        <taxon>Pleuronectoidei</taxon>
        <taxon>Pleuronectidae</taxon>
        <taxon>Pleuronectes</taxon>
    </lineage>
</organism>
<dbReference type="EMBL" id="CADEAL010002646">
    <property type="protein sequence ID" value="CAB1441456.1"/>
    <property type="molecule type" value="Genomic_DNA"/>
</dbReference>
<feature type="compositionally biased region" description="Polar residues" evidence="1">
    <location>
        <begin position="67"/>
        <end position="82"/>
    </location>
</feature>
<keyword evidence="3" id="KW-1185">Reference proteome</keyword>
<name>A0A9N7YXE8_PLEPL</name>
<proteinExistence type="predicted"/>
<dbReference type="AlphaFoldDB" id="A0A9N7YXE8"/>
<reference evidence="2" key="1">
    <citation type="submission" date="2020-03" db="EMBL/GenBank/DDBJ databases">
        <authorList>
            <person name="Weist P."/>
        </authorList>
    </citation>
    <scope>NUCLEOTIDE SEQUENCE</scope>
</reference>
<gene>
    <name evidence="2" type="ORF">PLEPLA_LOCUS29228</name>
</gene>
<dbReference type="Proteomes" id="UP001153269">
    <property type="component" value="Unassembled WGS sequence"/>
</dbReference>
<comment type="caution">
    <text evidence="2">The sequence shown here is derived from an EMBL/GenBank/DDBJ whole genome shotgun (WGS) entry which is preliminary data.</text>
</comment>
<accession>A0A9N7YXE8</accession>
<feature type="region of interest" description="Disordered" evidence="1">
    <location>
        <begin position="60"/>
        <end position="93"/>
    </location>
</feature>
<evidence type="ECO:0000313" key="3">
    <source>
        <dbReference type="Proteomes" id="UP001153269"/>
    </source>
</evidence>
<protein>
    <submittedName>
        <fullName evidence="2">Uncharacterized protein</fullName>
    </submittedName>
</protein>
<sequence length="110" mass="11872">MGQTVGATWINLLQVPIGDVNPQWSRSQWQSGWEALPQCAKPTDDSTLMVPSTRRKTELGVLDLPSGSHQSSSAHPGPNAQNGHKPRARTDGCYEMCHPSGVLAEKDHGS</sequence>